<dbReference type="InterPro" id="IPR008201">
    <property type="entry name" value="HepT-like"/>
</dbReference>
<gene>
    <name evidence="7" type="ORF">NC99_14470</name>
</gene>
<dbReference type="Gene3D" id="1.20.120.580">
    <property type="entry name" value="bsu32300-like"/>
    <property type="match status" value="1"/>
</dbReference>
<dbReference type="Pfam" id="PF01934">
    <property type="entry name" value="HepT-like"/>
    <property type="match status" value="1"/>
</dbReference>
<dbReference type="STRING" id="1409788.NC99_14470"/>
<dbReference type="Proteomes" id="UP000036958">
    <property type="component" value="Unassembled WGS sequence"/>
</dbReference>
<dbReference type="GO" id="GO:0016787">
    <property type="term" value="F:hydrolase activity"/>
    <property type="evidence" value="ECO:0007669"/>
    <property type="project" value="UniProtKB-KW"/>
</dbReference>
<dbReference type="PANTHER" id="PTHR34139">
    <property type="entry name" value="UPF0331 PROTEIN MJ0127"/>
    <property type="match status" value="1"/>
</dbReference>
<evidence type="ECO:0000256" key="5">
    <source>
        <dbReference type="ARBA" id="ARBA00022801"/>
    </source>
</evidence>
<keyword evidence="3" id="KW-0540">Nuclease</keyword>
<evidence type="ECO:0000256" key="1">
    <source>
        <dbReference type="ARBA" id="ARBA00022553"/>
    </source>
</evidence>
<protein>
    <recommendedName>
        <fullName evidence="9">Antitoxin</fullName>
    </recommendedName>
</protein>
<comment type="caution">
    <text evidence="7">The sequence shown here is derived from an EMBL/GenBank/DDBJ whole genome shotgun (WGS) entry which is preliminary data.</text>
</comment>
<dbReference type="GO" id="GO:0110001">
    <property type="term" value="C:toxin-antitoxin complex"/>
    <property type="evidence" value="ECO:0007669"/>
    <property type="project" value="InterPro"/>
</dbReference>
<dbReference type="RefSeq" id="WP_053181166.1">
    <property type="nucleotide sequence ID" value="NZ_LGIA01000075.1"/>
</dbReference>
<name>A0A0L8VB94_9BACT</name>
<dbReference type="GO" id="GO:0004540">
    <property type="term" value="F:RNA nuclease activity"/>
    <property type="evidence" value="ECO:0007669"/>
    <property type="project" value="InterPro"/>
</dbReference>
<keyword evidence="1" id="KW-0597">Phosphoprotein</keyword>
<dbReference type="PATRIC" id="fig|1409788.3.peg.1479"/>
<proteinExistence type="inferred from homology"/>
<comment type="similarity">
    <text evidence="6">Belongs to the HepT RNase toxin family.</text>
</comment>
<evidence type="ECO:0008006" key="9">
    <source>
        <dbReference type="Google" id="ProtNLM"/>
    </source>
</evidence>
<evidence type="ECO:0000256" key="6">
    <source>
        <dbReference type="ARBA" id="ARBA00024207"/>
    </source>
</evidence>
<dbReference type="PANTHER" id="PTHR34139:SF1">
    <property type="entry name" value="RNASE MJ1380-RELATED"/>
    <property type="match status" value="1"/>
</dbReference>
<keyword evidence="4" id="KW-0547">Nucleotide-binding</keyword>
<evidence type="ECO:0000313" key="7">
    <source>
        <dbReference type="EMBL" id="KOH45740.1"/>
    </source>
</evidence>
<evidence type="ECO:0000256" key="2">
    <source>
        <dbReference type="ARBA" id="ARBA00022649"/>
    </source>
</evidence>
<accession>A0A0L8VB94</accession>
<keyword evidence="8" id="KW-1185">Reference proteome</keyword>
<organism evidence="7 8">
    <name type="scientific">Sunxiuqinia dokdonensis</name>
    <dbReference type="NCBI Taxonomy" id="1409788"/>
    <lineage>
        <taxon>Bacteria</taxon>
        <taxon>Pseudomonadati</taxon>
        <taxon>Bacteroidota</taxon>
        <taxon>Bacteroidia</taxon>
        <taxon>Marinilabiliales</taxon>
        <taxon>Prolixibacteraceae</taxon>
        <taxon>Sunxiuqinia</taxon>
    </lineage>
</organism>
<evidence type="ECO:0000256" key="4">
    <source>
        <dbReference type="ARBA" id="ARBA00022741"/>
    </source>
</evidence>
<dbReference type="AlphaFoldDB" id="A0A0L8VB94"/>
<sequence length="114" mass="13430">MDERILKWLFDIKIAIDEIDSYFLETPKDFKHYSSNIILKRAIERDLEIIGEAVNRILKQDETFPIKNAKKIIGLRNQIIHAYDNISDENIWAVIQKHIPLLKIEVEDLIDKAT</sequence>
<reference evidence="8" key="1">
    <citation type="submission" date="2015-07" db="EMBL/GenBank/DDBJ databases">
        <title>Genome sequencing of Sunxiuqinia dokdonensis strain SK.</title>
        <authorList>
            <person name="Ahn S."/>
            <person name="Kim B.-C."/>
        </authorList>
    </citation>
    <scope>NUCLEOTIDE SEQUENCE [LARGE SCALE GENOMIC DNA]</scope>
    <source>
        <strain evidence="8">SK</strain>
    </source>
</reference>
<keyword evidence="5" id="KW-0378">Hydrolase</keyword>
<dbReference type="OrthoDB" id="955324at2"/>
<dbReference type="InterPro" id="IPR051813">
    <property type="entry name" value="HepT_RNase_toxin"/>
</dbReference>
<evidence type="ECO:0000313" key="8">
    <source>
        <dbReference type="Proteomes" id="UP000036958"/>
    </source>
</evidence>
<dbReference type="InterPro" id="IPR037038">
    <property type="entry name" value="HepT-like_sf"/>
</dbReference>
<dbReference type="GO" id="GO:0000166">
    <property type="term" value="F:nucleotide binding"/>
    <property type="evidence" value="ECO:0007669"/>
    <property type="project" value="UniProtKB-KW"/>
</dbReference>
<keyword evidence="2" id="KW-1277">Toxin-antitoxin system</keyword>
<evidence type="ECO:0000256" key="3">
    <source>
        <dbReference type="ARBA" id="ARBA00022722"/>
    </source>
</evidence>
<dbReference type="EMBL" id="LGIA01000075">
    <property type="protein sequence ID" value="KOH45740.1"/>
    <property type="molecule type" value="Genomic_DNA"/>
</dbReference>